<dbReference type="PANTHER" id="PTHR11019:SF190">
    <property type="entry name" value="ARAC-FAMILY REGULATORY PROTEIN"/>
    <property type="match status" value="1"/>
</dbReference>
<dbReference type="FunFam" id="1.10.10.60:FF:000132">
    <property type="entry name" value="AraC family transcriptional regulator"/>
    <property type="match status" value="1"/>
</dbReference>
<dbReference type="SUPFAM" id="SSF46689">
    <property type="entry name" value="Homeodomain-like"/>
    <property type="match status" value="1"/>
</dbReference>
<reference evidence="6" key="2">
    <citation type="submission" date="2020-09" db="EMBL/GenBank/DDBJ databases">
        <authorList>
            <person name="Sun Q."/>
            <person name="Kim S."/>
        </authorList>
    </citation>
    <scope>NUCLEOTIDE SEQUENCE</scope>
    <source>
        <strain evidence="6">KCTC 42249</strain>
    </source>
</reference>
<evidence type="ECO:0000256" key="1">
    <source>
        <dbReference type="ARBA" id="ARBA00022491"/>
    </source>
</evidence>
<evidence type="ECO:0000259" key="5">
    <source>
        <dbReference type="PROSITE" id="PS01124"/>
    </source>
</evidence>
<dbReference type="InterPro" id="IPR009057">
    <property type="entry name" value="Homeodomain-like_sf"/>
</dbReference>
<reference evidence="6" key="1">
    <citation type="journal article" date="2014" name="Int. J. Syst. Evol. Microbiol.">
        <title>Complete genome sequence of Corynebacterium casei LMG S-19264T (=DSM 44701T), isolated from a smear-ripened cheese.</title>
        <authorList>
            <consortium name="US DOE Joint Genome Institute (JGI-PGF)"/>
            <person name="Walter F."/>
            <person name="Albersmeier A."/>
            <person name="Kalinowski J."/>
            <person name="Ruckert C."/>
        </authorList>
    </citation>
    <scope>NUCLEOTIDE SEQUENCE</scope>
    <source>
        <strain evidence="6">KCTC 42249</strain>
    </source>
</reference>
<evidence type="ECO:0000313" key="7">
    <source>
        <dbReference type="Proteomes" id="UP000630142"/>
    </source>
</evidence>
<dbReference type="PROSITE" id="PS01124">
    <property type="entry name" value="HTH_ARAC_FAMILY_2"/>
    <property type="match status" value="1"/>
</dbReference>
<evidence type="ECO:0000256" key="4">
    <source>
        <dbReference type="ARBA" id="ARBA00023163"/>
    </source>
</evidence>
<dbReference type="AlphaFoldDB" id="A0A8J3DYY2"/>
<dbReference type="Gene3D" id="1.10.10.60">
    <property type="entry name" value="Homeodomain-like"/>
    <property type="match status" value="1"/>
</dbReference>
<dbReference type="InterPro" id="IPR018060">
    <property type="entry name" value="HTH_AraC"/>
</dbReference>
<evidence type="ECO:0000256" key="3">
    <source>
        <dbReference type="ARBA" id="ARBA00023125"/>
    </source>
</evidence>
<dbReference type="Pfam" id="PF02311">
    <property type="entry name" value="AraC_binding"/>
    <property type="match status" value="1"/>
</dbReference>
<dbReference type="RefSeq" id="WP_189506365.1">
    <property type="nucleotide sequence ID" value="NZ_BMZQ01000003.1"/>
</dbReference>
<keyword evidence="7" id="KW-1185">Reference proteome</keyword>
<comment type="caution">
    <text evidence="6">The sequence shown here is derived from an EMBL/GenBank/DDBJ whole genome shotgun (WGS) entry which is preliminary data.</text>
</comment>
<dbReference type="SUPFAM" id="SSF51182">
    <property type="entry name" value="RmlC-like cupins"/>
    <property type="match status" value="1"/>
</dbReference>
<dbReference type="GO" id="GO:0003700">
    <property type="term" value="F:DNA-binding transcription factor activity"/>
    <property type="evidence" value="ECO:0007669"/>
    <property type="project" value="InterPro"/>
</dbReference>
<accession>A0A8J3DYY2</accession>
<keyword evidence="2" id="KW-0805">Transcription regulation</keyword>
<dbReference type="InterPro" id="IPR014710">
    <property type="entry name" value="RmlC-like_jellyroll"/>
</dbReference>
<keyword evidence="4" id="KW-0804">Transcription</keyword>
<dbReference type="CDD" id="cd06124">
    <property type="entry name" value="cupin_NimR-like_N"/>
    <property type="match status" value="1"/>
</dbReference>
<proteinExistence type="predicted"/>
<dbReference type="PANTHER" id="PTHR11019">
    <property type="entry name" value="HTH-TYPE TRANSCRIPTIONAL REGULATOR NIMR"/>
    <property type="match status" value="1"/>
</dbReference>
<dbReference type="InterPro" id="IPR011051">
    <property type="entry name" value="RmlC_Cupin_sf"/>
</dbReference>
<dbReference type="Proteomes" id="UP000630142">
    <property type="component" value="Unassembled WGS sequence"/>
</dbReference>
<feature type="domain" description="HTH araC/xylS-type" evidence="5">
    <location>
        <begin position="156"/>
        <end position="253"/>
    </location>
</feature>
<dbReference type="EMBL" id="BMZQ01000003">
    <property type="protein sequence ID" value="GHD21083.1"/>
    <property type="molecule type" value="Genomic_DNA"/>
</dbReference>
<keyword evidence="1" id="KW-0678">Repressor</keyword>
<keyword evidence="3" id="KW-0238">DNA-binding</keyword>
<dbReference type="GO" id="GO:0043565">
    <property type="term" value="F:sequence-specific DNA binding"/>
    <property type="evidence" value="ECO:0007669"/>
    <property type="project" value="InterPro"/>
</dbReference>
<name>A0A8J3DYY2_9HYPH</name>
<organism evidence="6 7">
    <name type="scientific">Tianweitania populi</name>
    <dbReference type="NCBI Taxonomy" id="1607949"/>
    <lineage>
        <taxon>Bacteria</taxon>
        <taxon>Pseudomonadati</taxon>
        <taxon>Pseudomonadota</taxon>
        <taxon>Alphaproteobacteria</taxon>
        <taxon>Hyphomicrobiales</taxon>
        <taxon>Phyllobacteriaceae</taxon>
        <taxon>Tianweitania</taxon>
    </lineage>
</organism>
<protein>
    <submittedName>
        <fullName evidence="6">AraC family transcriptional regulator</fullName>
    </submittedName>
</protein>
<evidence type="ECO:0000313" key="6">
    <source>
        <dbReference type="EMBL" id="GHD21083.1"/>
    </source>
</evidence>
<gene>
    <name evidence="6" type="ORF">GCM10016234_34380</name>
</gene>
<sequence length="256" mass="27762">MEQAVIEGVAPDPVSVRTATYPAGTTFPRQGRPWGELNYALSGVCEFVIAGRAYLSPPSYGIWIPPGVEHQAWNRQAIHYATVYVAPGLCGDLPAELRTIAIDPLLKAIVADFSGRGVAVPRSAADHRLAHVLVDRIVAAPRFDSYLPASDDPLVAPVIAALQTDPGDRTSLDEWARQAGVTDRTLSRRWAASTGLGFHEWRQRAKLIAALTLLDAGVKVQDVADRLGYRSTSAFVAMFHKMTGHSPTRILSADER</sequence>
<evidence type="ECO:0000256" key="2">
    <source>
        <dbReference type="ARBA" id="ARBA00023015"/>
    </source>
</evidence>
<dbReference type="InterPro" id="IPR003313">
    <property type="entry name" value="AraC-bd"/>
</dbReference>
<dbReference type="Gene3D" id="2.60.120.10">
    <property type="entry name" value="Jelly Rolls"/>
    <property type="match status" value="1"/>
</dbReference>
<dbReference type="SMART" id="SM00342">
    <property type="entry name" value="HTH_ARAC"/>
    <property type="match status" value="1"/>
</dbReference>
<dbReference type="Pfam" id="PF12833">
    <property type="entry name" value="HTH_18"/>
    <property type="match status" value="1"/>
</dbReference>